<dbReference type="EMBL" id="JTDF01012097">
    <property type="protein sequence ID" value="KAF8563366.1"/>
    <property type="molecule type" value="Genomic_DNA"/>
</dbReference>
<organism evidence="3 4">
    <name type="scientific">Paragonimus westermani</name>
    <dbReference type="NCBI Taxonomy" id="34504"/>
    <lineage>
        <taxon>Eukaryota</taxon>
        <taxon>Metazoa</taxon>
        <taxon>Spiralia</taxon>
        <taxon>Lophotrochozoa</taxon>
        <taxon>Platyhelminthes</taxon>
        <taxon>Trematoda</taxon>
        <taxon>Digenea</taxon>
        <taxon>Plagiorchiida</taxon>
        <taxon>Troglotremata</taxon>
        <taxon>Troglotrematidae</taxon>
        <taxon>Paragonimus</taxon>
    </lineage>
</organism>
<gene>
    <name evidence="3" type="ORF">P879_08073</name>
</gene>
<dbReference type="PANTHER" id="PTHR43157:SF31">
    <property type="entry name" value="PHOSPHATIDYLINOSITOL-GLYCAN BIOSYNTHESIS CLASS F PROTEIN"/>
    <property type="match status" value="1"/>
</dbReference>
<accession>A0A8T0D7L3</accession>
<feature type="region of interest" description="Disordered" evidence="2">
    <location>
        <begin position="419"/>
        <end position="454"/>
    </location>
</feature>
<dbReference type="GO" id="GO:0016491">
    <property type="term" value="F:oxidoreductase activity"/>
    <property type="evidence" value="ECO:0007669"/>
    <property type="project" value="UniProtKB-KW"/>
</dbReference>
<dbReference type="InterPro" id="IPR036291">
    <property type="entry name" value="NAD(P)-bd_dom_sf"/>
</dbReference>
<dbReference type="OrthoDB" id="191139at2759"/>
<proteinExistence type="predicted"/>
<dbReference type="Proteomes" id="UP000699462">
    <property type="component" value="Unassembled WGS sequence"/>
</dbReference>
<dbReference type="PANTHER" id="PTHR43157">
    <property type="entry name" value="PHOSPHATIDYLINOSITOL-GLYCAN BIOSYNTHESIS CLASS F PROTEIN-RELATED"/>
    <property type="match status" value="1"/>
</dbReference>
<comment type="caution">
    <text evidence="3">The sequence shown here is derived from an EMBL/GenBank/DDBJ whole genome shotgun (WGS) entry which is preliminary data.</text>
</comment>
<keyword evidence="1" id="KW-0560">Oxidoreductase</keyword>
<dbReference type="AlphaFoldDB" id="A0A8T0D7L3"/>
<evidence type="ECO:0000256" key="1">
    <source>
        <dbReference type="ARBA" id="ARBA00023002"/>
    </source>
</evidence>
<name>A0A8T0D7L3_9TREM</name>
<evidence type="ECO:0000313" key="4">
    <source>
        <dbReference type="Proteomes" id="UP000699462"/>
    </source>
</evidence>
<sequence>MPRTNLAMTRISFKLMRSLSKNRMEREWWDQLWVRPLDPPVNKRRVARAFGIVSTLSTAGLLGYRLFVSTPQYVGPESDMRGKTVLVTESTARMSRDILQGLARRGAHLILASSSLDACSTARDKLLRATGISASRVDCRRLELDSTNSVRRFTAGLLSDYPKLDRAIIQSPSVVTGVVAGNRRPTHDGFEYQLGTNYFSTYLLSRLIWDRLGESGGRLVLVVDTEASSKAAENAAHLPNSTQLALPIDDLNFDDVSKYEPKKAYQRSQWFLTLFADELARRSATTSGASIMLADPLVSRGTAPISPQLDISQIGLAGLYHRLTDFGARIIRRRAPTTALFCVVADPNVLELTGLGKTAEKESNTQHVTNSPVVRAPVYRDLRLLASVTDASGLSCTEYSAGQLLWAVSEKWTRLDTHPEALPLPRRPTQATSQPDNFGVMNADRFSSKSSVET</sequence>
<evidence type="ECO:0000313" key="3">
    <source>
        <dbReference type="EMBL" id="KAF8563366.1"/>
    </source>
</evidence>
<protein>
    <submittedName>
        <fullName evidence="3">Retinol dehydrogenase 13</fullName>
    </submittedName>
</protein>
<reference evidence="3 4" key="1">
    <citation type="submission" date="2019-07" db="EMBL/GenBank/DDBJ databases">
        <title>Annotation for the trematode Paragonimus westermani.</title>
        <authorList>
            <person name="Choi Y.-J."/>
        </authorList>
    </citation>
    <scope>NUCLEOTIDE SEQUENCE [LARGE SCALE GENOMIC DNA]</scope>
    <source>
        <strain evidence="3">180907_Pwestermani</strain>
    </source>
</reference>
<dbReference type="Gene3D" id="3.40.50.720">
    <property type="entry name" value="NAD(P)-binding Rossmann-like Domain"/>
    <property type="match status" value="1"/>
</dbReference>
<keyword evidence="4" id="KW-1185">Reference proteome</keyword>
<dbReference type="SUPFAM" id="SSF51735">
    <property type="entry name" value="NAD(P)-binding Rossmann-fold domains"/>
    <property type="match status" value="1"/>
</dbReference>
<evidence type="ECO:0000256" key="2">
    <source>
        <dbReference type="SAM" id="MobiDB-lite"/>
    </source>
</evidence>